<dbReference type="Proteomes" id="UP000828390">
    <property type="component" value="Unassembled WGS sequence"/>
</dbReference>
<organism evidence="1 2">
    <name type="scientific">Dreissena polymorpha</name>
    <name type="common">Zebra mussel</name>
    <name type="synonym">Mytilus polymorpha</name>
    <dbReference type="NCBI Taxonomy" id="45954"/>
    <lineage>
        <taxon>Eukaryota</taxon>
        <taxon>Metazoa</taxon>
        <taxon>Spiralia</taxon>
        <taxon>Lophotrochozoa</taxon>
        <taxon>Mollusca</taxon>
        <taxon>Bivalvia</taxon>
        <taxon>Autobranchia</taxon>
        <taxon>Heteroconchia</taxon>
        <taxon>Euheterodonta</taxon>
        <taxon>Imparidentia</taxon>
        <taxon>Neoheterodontei</taxon>
        <taxon>Myida</taxon>
        <taxon>Dreissenoidea</taxon>
        <taxon>Dreissenidae</taxon>
        <taxon>Dreissena</taxon>
    </lineage>
</organism>
<keyword evidence="2" id="KW-1185">Reference proteome</keyword>
<proteinExistence type="predicted"/>
<evidence type="ECO:0000313" key="1">
    <source>
        <dbReference type="EMBL" id="KAH3784292.1"/>
    </source>
</evidence>
<sequence length="58" mass="6300">MGFCKVYDPAPCTPVRHGSSRLKGKGVSEGKGGDAMQPATRLLDGLSFNKNCLKIWLY</sequence>
<dbReference type="AlphaFoldDB" id="A0A9D4EUR0"/>
<comment type="caution">
    <text evidence="1">The sequence shown here is derived from an EMBL/GenBank/DDBJ whole genome shotgun (WGS) entry which is preliminary data.</text>
</comment>
<gene>
    <name evidence="1" type="ORF">DPMN_162246</name>
</gene>
<accession>A0A9D4EUR0</accession>
<protein>
    <submittedName>
        <fullName evidence="1">Uncharacterized protein</fullName>
    </submittedName>
</protein>
<reference evidence="1" key="1">
    <citation type="journal article" date="2019" name="bioRxiv">
        <title>The Genome of the Zebra Mussel, Dreissena polymorpha: A Resource for Invasive Species Research.</title>
        <authorList>
            <person name="McCartney M.A."/>
            <person name="Auch B."/>
            <person name="Kono T."/>
            <person name="Mallez S."/>
            <person name="Zhang Y."/>
            <person name="Obille A."/>
            <person name="Becker A."/>
            <person name="Abrahante J.E."/>
            <person name="Garbe J."/>
            <person name="Badalamenti J.P."/>
            <person name="Herman A."/>
            <person name="Mangelson H."/>
            <person name="Liachko I."/>
            <person name="Sullivan S."/>
            <person name="Sone E.D."/>
            <person name="Koren S."/>
            <person name="Silverstein K.A.T."/>
            <person name="Beckman K.B."/>
            <person name="Gohl D.M."/>
        </authorList>
    </citation>
    <scope>NUCLEOTIDE SEQUENCE</scope>
    <source>
        <strain evidence="1">Duluth1</strain>
        <tissue evidence="1">Whole animal</tissue>
    </source>
</reference>
<evidence type="ECO:0000313" key="2">
    <source>
        <dbReference type="Proteomes" id="UP000828390"/>
    </source>
</evidence>
<reference evidence="1" key="2">
    <citation type="submission" date="2020-11" db="EMBL/GenBank/DDBJ databases">
        <authorList>
            <person name="McCartney M.A."/>
            <person name="Auch B."/>
            <person name="Kono T."/>
            <person name="Mallez S."/>
            <person name="Becker A."/>
            <person name="Gohl D.M."/>
            <person name="Silverstein K.A.T."/>
            <person name="Koren S."/>
            <person name="Bechman K.B."/>
            <person name="Herman A."/>
            <person name="Abrahante J.E."/>
            <person name="Garbe J."/>
        </authorList>
    </citation>
    <scope>NUCLEOTIDE SEQUENCE</scope>
    <source>
        <strain evidence="1">Duluth1</strain>
        <tissue evidence="1">Whole animal</tissue>
    </source>
</reference>
<name>A0A9D4EUR0_DREPO</name>
<dbReference type="EMBL" id="JAIWYP010000008">
    <property type="protein sequence ID" value="KAH3784292.1"/>
    <property type="molecule type" value="Genomic_DNA"/>
</dbReference>